<keyword evidence="3" id="KW-0808">Transferase</keyword>
<keyword evidence="5" id="KW-0479">Metal-binding</keyword>
<evidence type="ECO:0000256" key="3">
    <source>
        <dbReference type="ARBA" id="ARBA00022679"/>
    </source>
</evidence>
<dbReference type="GO" id="GO:0016779">
    <property type="term" value="F:nucleotidyltransferase activity"/>
    <property type="evidence" value="ECO:0007669"/>
    <property type="project" value="UniProtKB-KW"/>
</dbReference>
<name>A0A556MSI3_9SPHI</name>
<dbReference type="Proteomes" id="UP000318733">
    <property type="component" value="Unassembled WGS sequence"/>
</dbReference>
<dbReference type="Gene3D" id="3.30.460.10">
    <property type="entry name" value="Beta Polymerase, domain 2"/>
    <property type="match status" value="1"/>
</dbReference>
<proteinExistence type="inferred from homology"/>
<evidence type="ECO:0000259" key="10">
    <source>
        <dbReference type="Pfam" id="PF01909"/>
    </source>
</evidence>
<dbReference type="Pfam" id="PF01909">
    <property type="entry name" value="NTP_transf_2"/>
    <property type="match status" value="1"/>
</dbReference>
<evidence type="ECO:0000313" key="11">
    <source>
        <dbReference type="EMBL" id="TSJ42749.1"/>
    </source>
</evidence>
<dbReference type="PANTHER" id="PTHR33571:SF14">
    <property type="entry name" value="PROTEIN ADENYLYLTRANSFERASE MJ0435-RELATED"/>
    <property type="match status" value="1"/>
</dbReference>
<organism evidence="11 12">
    <name type="scientific">Mucilaginibacter corticis</name>
    <dbReference type="NCBI Taxonomy" id="2597670"/>
    <lineage>
        <taxon>Bacteria</taxon>
        <taxon>Pseudomonadati</taxon>
        <taxon>Bacteroidota</taxon>
        <taxon>Sphingobacteriia</taxon>
        <taxon>Sphingobacteriales</taxon>
        <taxon>Sphingobacteriaceae</taxon>
        <taxon>Mucilaginibacter</taxon>
    </lineage>
</organism>
<accession>A0A556MSI3</accession>
<dbReference type="RefSeq" id="WP_144246320.1">
    <property type="nucleotide sequence ID" value="NZ_VLPK01000001.1"/>
</dbReference>
<dbReference type="GO" id="GO:0005524">
    <property type="term" value="F:ATP binding"/>
    <property type="evidence" value="ECO:0007669"/>
    <property type="project" value="UniProtKB-KW"/>
</dbReference>
<dbReference type="InterPro" id="IPR052038">
    <property type="entry name" value="Type-VII_TA_antitoxin"/>
</dbReference>
<dbReference type="InterPro" id="IPR002934">
    <property type="entry name" value="Polymerase_NTP_transf_dom"/>
</dbReference>
<protein>
    <submittedName>
        <fullName evidence="11">DNA polymerase subunit beta</fullName>
    </submittedName>
</protein>
<keyword evidence="4" id="KW-0548">Nucleotidyltransferase</keyword>
<evidence type="ECO:0000313" key="12">
    <source>
        <dbReference type="Proteomes" id="UP000318733"/>
    </source>
</evidence>
<keyword evidence="7" id="KW-0067">ATP-binding</keyword>
<evidence type="ECO:0000256" key="7">
    <source>
        <dbReference type="ARBA" id="ARBA00022840"/>
    </source>
</evidence>
<evidence type="ECO:0000256" key="8">
    <source>
        <dbReference type="ARBA" id="ARBA00022842"/>
    </source>
</evidence>
<comment type="cofactor">
    <cofactor evidence="1">
        <name>Mg(2+)</name>
        <dbReference type="ChEBI" id="CHEBI:18420"/>
    </cofactor>
</comment>
<reference evidence="11 12" key="1">
    <citation type="submission" date="2019-07" db="EMBL/GenBank/DDBJ databases">
        <authorList>
            <person name="Huq M.A."/>
        </authorList>
    </citation>
    <scope>NUCLEOTIDE SEQUENCE [LARGE SCALE GENOMIC DNA]</scope>
    <source>
        <strain evidence="11 12">MAH-19</strain>
    </source>
</reference>
<keyword evidence="12" id="KW-1185">Reference proteome</keyword>
<sequence length="97" mass="10884">MSAELIAIKDLLTRLKPDLVKRYPIASIGLFGSIVRDDFTAESDVDIIVDFNDRIGIEFVTLADELEAKLNCKVDLVSRGGIKQKYLDLIDPQIIYV</sequence>
<evidence type="ECO:0000256" key="4">
    <source>
        <dbReference type="ARBA" id="ARBA00022695"/>
    </source>
</evidence>
<dbReference type="OrthoDB" id="9809668at2"/>
<comment type="caution">
    <text evidence="11">The sequence shown here is derived from an EMBL/GenBank/DDBJ whole genome shotgun (WGS) entry which is preliminary data.</text>
</comment>
<dbReference type="AlphaFoldDB" id="A0A556MSI3"/>
<keyword evidence="6" id="KW-0547">Nucleotide-binding</keyword>
<dbReference type="SUPFAM" id="SSF81301">
    <property type="entry name" value="Nucleotidyltransferase"/>
    <property type="match status" value="1"/>
</dbReference>
<dbReference type="CDD" id="cd05403">
    <property type="entry name" value="NT_KNTase_like"/>
    <property type="match status" value="1"/>
</dbReference>
<feature type="domain" description="Polymerase nucleotidyl transferase" evidence="10">
    <location>
        <begin position="14"/>
        <end position="85"/>
    </location>
</feature>
<dbReference type="PANTHER" id="PTHR33571">
    <property type="entry name" value="SSL8005 PROTEIN"/>
    <property type="match status" value="1"/>
</dbReference>
<keyword evidence="8" id="KW-0460">Magnesium</keyword>
<keyword evidence="2" id="KW-1277">Toxin-antitoxin system</keyword>
<evidence type="ECO:0000256" key="6">
    <source>
        <dbReference type="ARBA" id="ARBA00022741"/>
    </source>
</evidence>
<evidence type="ECO:0000256" key="1">
    <source>
        <dbReference type="ARBA" id="ARBA00001946"/>
    </source>
</evidence>
<gene>
    <name evidence="11" type="ORF">FO440_00735</name>
</gene>
<comment type="similarity">
    <text evidence="9">Belongs to the MntA antitoxin family.</text>
</comment>
<evidence type="ECO:0000256" key="5">
    <source>
        <dbReference type="ARBA" id="ARBA00022723"/>
    </source>
</evidence>
<dbReference type="EMBL" id="VLPK01000001">
    <property type="protein sequence ID" value="TSJ42749.1"/>
    <property type="molecule type" value="Genomic_DNA"/>
</dbReference>
<dbReference type="InterPro" id="IPR043519">
    <property type="entry name" value="NT_sf"/>
</dbReference>
<evidence type="ECO:0000256" key="9">
    <source>
        <dbReference type="ARBA" id="ARBA00038276"/>
    </source>
</evidence>
<evidence type="ECO:0000256" key="2">
    <source>
        <dbReference type="ARBA" id="ARBA00022649"/>
    </source>
</evidence>
<dbReference type="GO" id="GO:0046872">
    <property type="term" value="F:metal ion binding"/>
    <property type="evidence" value="ECO:0007669"/>
    <property type="project" value="UniProtKB-KW"/>
</dbReference>